<feature type="domain" description="Rhodanese" evidence="5">
    <location>
        <begin position="314"/>
        <end position="396"/>
    </location>
</feature>
<feature type="domain" description="Rhodanese" evidence="5">
    <location>
        <begin position="8"/>
        <end position="78"/>
    </location>
</feature>
<organism evidence="6 7">
    <name type="scientific">Brassica oleracea var. oleracea</name>
    <dbReference type="NCBI Taxonomy" id="109376"/>
    <lineage>
        <taxon>Eukaryota</taxon>
        <taxon>Viridiplantae</taxon>
        <taxon>Streptophyta</taxon>
        <taxon>Embryophyta</taxon>
        <taxon>Tracheophyta</taxon>
        <taxon>Spermatophyta</taxon>
        <taxon>Magnoliopsida</taxon>
        <taxon>eudicotyledons</taxon>
        <taxon>Gunneridae</taxon>
        <taxon>Pentapetalae</taxon>
        <taxon>rosids</taxon>
        <taxon>malvids</taxon>
        <taxon>Brassicales</taxon>
        <taxon>Brassicaceae</taxon>
        <taxon>Brassiceae</taxon>
        <taxon>Brassica</taxon>
    </lineage>
</organism>
<dbReference type="AlphaFoldDB" id="A0A0D3ARN5"/>
<dbReference type="InterPro" id="IPR024752">
    <property type="entry name" value="Myb/SANT-like_dom"/>
</dbReference>
<dbReference type="InterPro" id="IPR001307">
    <property type="entry name" value="Thiosulphate_STrfase_CS"/>
</dbReference>
<evidence type="ECO:0000256" key="4">
    <source>
        <dbReference type="SAM" id="MobiDB-lite"/>
    </source>
</evidence>
<dbReference type="STRING" id="109376.A0A0D3ARN5"/>
<dbReference type="Pfam" id="PF12776">
    <property type="entry name" value="Myb_DNA-bind_3"/>
    <property type="match status" value="1"/>
</dbReference>
<evidence type="ECO:0000256" key="1">
    <source>
        <dbReference type="ARBA" id="ARBA00022679"/>
    </source>
</evidence>
<proteinExistence type="predicted"/>
<feature type="domain" description="Rhodanese" evidence="5">
    <location>
        <begin position="91"/>
        <end position="132"/>
    </location>
</feature>
<sequence>MSWYMPDEQRNPIQEYQVAHIIPGALFFDLDGISDRTTSGMFSAARVWWKFCVSGHEKVWVLDGGLPRWRASGNAILKASAASWYLLNKMKDQTNQHIDARSKVRFDGTAPEPRKGIRSGHIPGSKCVPFPQNWTDEECRFFFQLYLEEKKKGNKTRNGLNTTAKEFIVKTFEEKYGEKHIWDIFKNKYDTCRRVYVSVKKLIHNRTGMGYDDMGKINMSDDWWQERIKEWPGARKYKNKHVPNIDLFEEEFGAITVPGAEGWSAQQGEASLDSRVSGNNDEEDDCTDMSPPVGDTQNKNGGSRSKRKRKEVDPSTENAARFLRSLGLSLDKPIMASCGTVLTACIHQFCLRLCIRSGGEIGCLLCEGLHRLGETEVPVYDGSWTEWATEPDLPMEGEGDESSS</sequence>
<keyword evidence="1 3" id="KW-0808">Transferase</keyword>
<dbReference type="PROSITE" id="PS50206">
    <property type="entry name" value="RHODANESE_3"/>
    <property type="match status" value="3"/>
</dbReference>
<dbReference type="GO" id="GO:0005739">
    <property type="term" value="C:mitochondrion"/>
    <property type="evidence" value="ECO:0007669"/>
    <property type="project" value="TreeGrafter"/>
</dbReference>
<evidence type="ECO:0000313" key="7">
    <source>
        <dbReference type="Proteomes" id="UP000032141"/>
    </source>
</evidence>
<dbReference type="Proteomes" id="UP000032141">
    <property type="component" value="Chromosome C2"/>
</dbReference>
<dbReference type="SMART" id="SM00450">
    <property type="entry name" value="RHOD"/>
    <property type="match status" value="2"/>
</dbReference>
<evidence type="ECO:0000256" key="3">
    <source>
        <dbReference type="RuleBase" id="RU000507"/>
    </source>
</evidence>
<keyword evidence="7" id="KW-1185">Reference proteome</keyword>
<reference evidence="6" key="2">
    <citation type="submission" date="2015-03" db="UniProtKB">
        <authorList>
            <consortium name="EnsemblPlants"/>
        </authorList>
    </citation>
    <scope>IDENTIFICATION</scope>
</reference>
<dbReference type="Gramene" id="Bo2g095120.1">
    <property type="protein sequence ID" value="Bo2g095120.1"/>
    <property type="gene ID" value="Bo2g095120"/>
</dbReference>
<dbReference type="eggNOG" id="KOG1529">
    <property type="taxonomic scope" value="Eukaryota"/>
</dbReference>
<reference evidence="6 7" key="1">
    <citation type="journal article" date="2014" name="Genome Biol.">
        <title>Transcriptome and methylome profiling reveals relics of genome dominance in the mesopolyploid Brassica oleracea.</title>
        <authorList>
            <person name="Parkin I.A."/>
            <person name="Koh C."/>
            <person name="Tang H."/>
            <person name="Robinson S.J."/>
            <person name="Kagale S."/>
            <person name="Clarke W.E."/>
            <person name="Town C.D."/>
            <person name="Nixon J."/>
            <person name="Krishnakumar V."/>
            <person name="Bidwell S.L."/>
            <person name="Denoeud F."/>
            <person name="Belcram H."/>
            <person name="Links M.G."/>
            <person name="Just J."/>
            <person name="Clarke C."/>
            <person name="Bender T."/>
            <person name="Huebert T."/>
            <person name="Mason A.S."/>
            <person name="Pires J.C."/>
            <person name="Barker G."/>
            <person name="Moore J."/>
            <person name="Walley P.G."/>
            <person name="Manoli S."/>
            <person name="Batley J."/>
            <person name="Edwards D."/>
            <person name="Nelson M.N."/>
            <person name="Wang X."/>
            <person name="Paterson A.H."/>
            <person name="King G."/>
            <person name="Bancroft I."/>
            <person name="Chalhoub B."/>
            <person name="Sharpe A.G."/>
        </authorList>
    </citation>
    <scope>NUCLEOTIDE SEQUENCE</scope>
    <source>
        <strain evidence="6 7">cv. TO1000</strain>
    </source>
</reference>
<dbReference type="InterPro" id="IPR045078">
    <property type="entry name" value="TST/MPST-like"/>
</dbReference>
<dbReference type="HOGENOM" id="CLU_682161_0_0_1"/>
<evidence type="ECO:0000313" key="6">
    <source>
        <dbReference type="EnsemblPlants" id="Bo2g095120.1"/>
    </source>
</evidence>
<dbReference type="GO" id="GO:0004792">
    <property type="term" value="F:thiosulfate-cyanide sulfurtransferase activity"/>
    <property type="evidence" value="ECO:0007669"/>
    <property type="project" value="InterPro"/>
</dbReference>
<dbReference type="EnsemblPlants" id="Bo2g095120.1">
    <property type="protein sequence ID" value="Bo2g095120.1"/>
    <property type="gene ID" value="Bo2g095120"/>
</dbReference>
<protein>
    <recommendedName>
        <fullName evidence="3">Sulfurtransferase</fullName>
    </recommendedName>
</protein>
<feature type="compositionally biased region" description="Polar residues" evidence="4">
    <location>
        <begin position="266"/>
        <end position="279"/>
    </location>
</feature>
<feature type="region of interest" description="Disordered" evidence="4">
    <location>
        <begin position="266"/>
        <end position="316"/>
    </location>
</feature>
<dbReference type="Gene3D" id="3.40.250.10">
    <property type="entry name" value="Rhodanese-like domain"/>
    <property type="match status" value="4"/>
</dbReference>
<dbReference type="InterPro" id="IPR001763">
    <property type="entry name" value="Rhodanese-like_dom"/>
</dbReference>
<dbReference type="PANTHER" id="PTHR11364:SF36">
    <property type="entry name" value="RHODANESE DOMAIN-CONTAINING PROTEIN"/>
    <property type="match status" value="1"/>
</dbReference>
<keyword evidence="2" id="KW-0677">Repeat</keyword>
<dbReference type="InterPro" id="IPR036873">
    <property type="entry name" value="Rhodanese-like_dom_sf"/>
</dbReference>
<dbReference type="PROSITE" id="PS00683">
    <property type="entry name" value="RHODANESE_2"/>
    <property type="match status" value="1"/>
</dbReference>
<dbReference type="SUPFAM" id="SSF52821">
    <property type="entry name" value="Rhodanese/Cell cycle control phosphatase"/>
    <property type="match status" value="3"/>
</dbReference>
<dbReference type="eggNOG" id="KOG4585">
    <property type="taxonomic scope" value="Eukaryota"/>
</dbReference>
<dbReference type="PANTHER" id="PTHR11364">
    <property type="entry name" value="THIOSULFATE SULFERTANSFERASE"/>
    <property type="match status" value="1"/>
</dbReference>
<evidence type="ECO:0000259" key="5">
    <source>
        <dbReference type="PROSITE" id="PS50206"/>
    </source>
</evidence>
<evidence type="ECO:0000256" key="2">
    <source>
        <dbReference type="ARBA" id="ARBA00022737"/>
    </source>
</evidence>
<accession>A0A0D3ARN5</accession>
<name>A0A0D3ARN5_BRAOL</name>